<dbReference type="Proteomes" id="UP000293162">
    <property type="component" value="Unassembled WGS sequence"/>
</dbReference>
<sequence length="802" mass="89026">MKSLNHLLLGLLWSIPISAFAQTTTITGVLNDSTTNSPLPFATIALFKNKAIQPVKATFSDESGKFSILADTGSFVMVFTFVGYAEKRIPVTITNNESKDLQTIVLTPLAKTLGAVTVTARKPLIEQTDDKIIFNTDADPSTKTETALDILRKTPFVSVDGNDNIMVNGQANFKILLNGRETGMFSQNVSQALKSFPGASIVKIEVITNPSAKYDAEGVGGVINIVTQKQIIGYNGNVALTLSSIHNPFGNTNFNLKKGKVGISLNYFCTAIGLLGNQAPPFLVTSTTDAFNSQTFNSRILKGTTIQTLFQNFGNAEISYDLDAFKTISVYGSVAGGFNNLGTTTSIETIFPTTTTTSFLTLQNNTDSPNYNVGSDFIKKFKDIPDKEFSIKLFTEYSKNNRFLNSYQDNPETDRYMINNNYAHNTQTTLQTDYILPLQKKQKIETGLKLILRNATSDYESLMKTSPTAEYIILPGNTNNFNYQQQVYSAYGSYNFALKKWPFRVGLRMEHTEVDGNFNGTETAVKQSYTNLIPNIQTSTQLTKAYKIVLSYGQRIQRPFINNLNPFINNNDTLNISYGNPTLRPQLIHNFTLQNTFAKGKVFAGLTLGGAYSNNKIIQLISFNKETGVTTTVSENLGKETQLTLNGNVTVNFSKAWSMSVNSNLNYTYVRNSSDAAQQNSGLTGFFGVSNNFKVNPKFTISTFVGNFRPPIGLQGYTSSQWFYNITPSYKLFKDKITITLAAARFITKYVTVRTIQKDVNFYSENLNSFQARNFRLGIIWNFGKLKENVSKKKGINNDDVI</sequence>
<dbReference type="Gene3D" id="2.170.130.10">
    <property type="entry name" value="TonB-dependent receptor, plug domain"/>
    <property type="match status" value="1"/>
</dbReference>
<keyword evidence="3" id="KW-0998">Cell outer membrane</keyword>
<feature type="signal peptide" evidence="4">
    <location>
        <begin position="1"/>
        <end position="21"/>
    </location>
</feature>
<dbReference type="PANTHER" id="PTHR40980:SF4">
    <property type="entry name" value="TONB-DEPENDENT RECEPTOR-LIKE BETA-BARREL DOMAIN-CONTAINING PROTEIN"/>
    <property type="match status" value="1"/>
</dbReference>
<dbReference type="Gene3D" id="2.40.170.20">
    <property type="entry name" value="TonB-dependent receptor, beta-barrel domain"/>
    <property type="match status" value="1"/>
</dbReference>
<dbReference type="GO" id="GO:0009279">
    <property type="term" value="C:cell outer membrane"/>
    <property type="evidence" value="ECO:0007669"/>
    <property type="project" value="UniProtKB-SubCell"/>
</dbReference>
<dbReference type="InterPro" id="IPR036942">
    <property type="entry name" value="Beta-barrel_TonB_sf"/>
</dbReference>
<reference evidence="6 7" key="1">
    <citation type="submission" date="2019-02" db="EMBL/GenBank/DDBJ databases">
        <title>Bacterial novel species Emticicia sp. 17J42-9 isolated from soil.</title>
        <authorList>
            <person name="Jung H.-Y."/>
        </authorList>
    </citation>
    <scope>NUCLEOTIDE SEQUENCE [LARGE SCALE GENOMIC DNA]</scope>
    <source>
        <strain evidence="6 7">17J42-9</strain>
    </source>
</reference>
<gene>
    <name evidence="6" type="ORF">EWM59_24945</name>
</gene>
<dbReference type="AlphaFoldDB" id="A0A4V1ZCJ6"/>
<dbReference type="InterPro" id="IPR008969">
    <property type="entry name" value="CarboxyPept-like_regulatory"/>
</dbReference>
<comment type="subcellular location">
    <subcellularLocation>
        <location evidence="1">Cell outer membrane</location>
    </subcellularLocation>
</comment>
<keyword evidence="4" id="KW-0732">Signal</keyword>
<dbReference type="PANTHER" id="PTHR40980">
    <property type="entry name" value="PLUG DOMAIN-CONTAINING PROTEIN"/>
    <property type="match status" value="1"/>
</dbReference>
<evidence type="ECO:0000313" key="7">
    <source>
        <dbReference type="Proteomes" id="UP000293162"/>
    </source>
</evidence>
<dbReference type="SUPFAM" id="SSF56935">
    <property type="entry name" value="Porins"/>
    <property type="match status" value="1"/>
</dbReference>
<accession>A0A4V1ZCJ6</accession>
<dbReference type="SUPFAM" id="SSF49464">
    <property type="entry name" value="Carboxypeptidase regulatory domain-like"/>
    <property type="match status" value="1"/>
</dbReference>
<dbReference type="InterPro" id="IPR041700">
    <property type="entry name" value="OMP_b-brl_3"/>
</dbReference>
<feature type="chain" id="PRO_5020406055" evidence="4">
    <location>
        <begin position="22"/>
        <end position="802"/>
    </location>
</feature>
<dbReference type="Pfam" id="PF13715">
    <property type="entry name" value="CarbopepD_reg_2"/>
    <property type="match status" value="1"/>
</dbReference>
<name>A0A4V1ZCJ6_9BACT</name>
<evidence type="ECO:0000256" key="2">
    <source>
        <dbReference type="ARBA" id="ARBA00023136"/>
    </source>
</evidence>
<dbReference type="Gene3D" id="2.60.40.1120">
    <property type="entry name" value="Carboxypeptidase-like, regulatory domain"/>
    <property type="match status" value="1"/>
</dbReference>
<evidence type="ECO:0000256" key="1">
    <source>
        <dbReference type="ARBA" id="ARBA00004442"/>
    </source>
</evidence>
<evidence type="ECO:0000313" key="6">
    <source>
        <dbReference type="EMBL" id="RYU92890.1"/>
    </source>
</evidence>
<dbReference type="EMBL" id="SEWF01000067">
    <property type="protein sequence ID" value="RYU92890.1"/>
    <property type="molecule type" value="Genomic_DNA"/>
</dbReference>
<comment type="caution">
    <text evidence="6">The sequence shown here is derived from an EMBL/GenBank/DDBJ whole genome shotgun (WGS) entry which is preliminary data.</text>
</comment>
<protein>
    <submittedName>
        <fullName evidence="6">TonB-dependent receptor</fullName>
    </submittedName>
</protein>
<organism evidence="6 7">
    <name type="scientific">Emticicia agri</name>
    <dbReference type="NCBI Taxonomy" id="2492393"/>
    <lineage>
        <taxon>Bacteria</taxon>
        <taxon>Pseudomonadati</taxon>
        <taxon>Bacteroidota</taxon>
        <taxon>Cytophagia</taxon>
        <taxon>Cytophagales</taxon>
        <taxon>Leadbetterellaceae</taxon>
        <taxon>Emticicia</taxon>
    </lineage>
</organism>
<evidence type="ECO:0000256" key="3">
    <source>
        <dbReference type="ARBA" id="ARBA00023237"/>
    </source>
</evidence>
<dbReference type="OrthoDB" id="905812at2"/>
<evidence type="ECO:0000256" key="4">
    <source>
        <dbReference type="SAM" id="SignalP"/>
    </source>
</evidence>
<keyword evidence="2" id="KW-0472">Membrane</keyword>
<dbReference type="InterPro" id="IPR037066">
    <property type="entry name" value="Plug_dom_sf"/>
</dbReference>
<dbReference type="Pfam" id="PF14905">
    <property type="entry name" value="OMP_b-brl_3"/>
    <property type="match status" value="1"/>
</dbReference>
<proteinExistence type="predicted"/>
<evidence type="ECO:0000259" key="5">
    <source>
        <dbReference type="Pfam" id="PF14905"/>
    </source>
</evidence>
<dbReference type="RefSeq" id="WP_130023961.1">
    <property type="nucleotide sequence ID" value="NZ_SEWF01000067.1"/>
</dbReference>
<keyword evidence="7" id="KW-1185">Reference proteome</keyword>
<keyword evidence="6" id="KW-0675">Receptor</keyword>
<feature type="domain" description="Outer membrane protein beta-barrel" evidence="5">
    <location>
        <begin position="385"/>
        <end position="780"/>
    </location>
</feature>